<organism evidence="1 2">
    <name type="scientific">Talaromyces pinophilus</name>
    <name type="common">Penicillium pinophilum</name>
    <dbReference type="NCBI Taxonomy" id="128442"/>
    <lineage>
        <taxon>Eukaryota</taxon>
        <taxon>Fungi</taxon>
        <taxon>Dikarya</taxon>
        <taxon>Ascomycota</taxon>
        <taxon>Pezizomycotina</taxon>
        <taxon>Eurotiomycetes</taxon>
        <taxon>Eurotiomycetidae</taxon>
        <taxon>Eurotiales</taxon>
        <taxon>Trichocomaceae</taxon>
        <taxon>Talaromyces</taxon>
        <taxon>Talaromyces sect. Talaromyces</taxon>
    </lineage>
</organism>
<name>A0A6N4SL96_TALPI</name>
<proteinExistence type="predicted"/>
<keyword evidence="2" id="KW-1185">Reference proteome</keyword>
<dbReference type="InterPro" id="IPR036291">
    <property type="entry name" value="NAD(P)-bd_dom_sf"/>
</dbReference>
<dbReference type="SUPFAM" id="SSF51735">
    <property type="entry name" value="NAD(P)-binding Rossmann-fold domains"/>
    <property type="match status" value="1"/>
</dbReference>
<reference evidence="2" key="1">
    <citation type="journal article" date="2015" name="Genome Announc.">
        <title>Draft genome sequence of Talaromyces cellulolyticus strain Y-94, a source of lignocellulosic biomass-degrading enzymes.</title>
        <authorList>
            <person name="Fujii T."/>
            <person name="Koike H."/>
            <person name="Sawayama S."/>
            <person name="Yano S."/>
            <person name="Inoue H."/>
        </authorList>
    </citation>
    <scope>NUCLEOTIDE SEQUENCE [LARGE SCALE GENOMIC DNA]</scope>
    <source>
        <strain evidence="2">Y-94</strain>
    </source>
</reference>
<sequence>MSNILLIGATRGLGAALASHYASLPSTSTIYATTRSYTAPDKPSHAKIRWLLNIDISEPDVGDTLTAQIIPDGKTLDTVIVNAGYFGSESFDEPDWQKEVRMYTTSAIGPVFAIQALVKRNLVKAGGKFILISSEAGSITLRHESEGGGNYGHHASKAALNMVGKLLSLDLKDKGIAVGMIHPGFMRTEMTKGVGFDKYYESGGAVTPDEAAKSLAEFVEKDFGIEKTGTYWAPRGPRDIGTAEPVLGKNLPTPLQLPW</sequence>
<dbReference type="Pfam" id="PF00106">
    <property type="entry name" value="adh_short"/>
    <property type="match status" value="1"/>
</dbReference>
<dbReference type="Proteomes" id="UP000053095">
    <property type="component" value="Unassembled WGS sequence"/>
</dbReference>
<dbReference type="InterPro" id="IPR052184">
    <property type="entry name" value="SDR_enzymes"/>
</dbReference>
<accession>A0A6N4SL96</accession>
<comment type="caution">
    <text evidence="1">The sequence shown here is derived from an EMBL/GenBank/DDBJ whole genome shotgun (WGS) entry which is preliminary data.</text>
</comment>
<dbReference type="PANTHER" id="PTHR45458:SF2">
    <property type="entry name" value="OXIDOREDUCTASE, SHORT CHAIN DEHYDROGENASE_REDUCTASE FAMILY SUPERFAMILY (AFU_ORTHOLOGUE AFUA_3G13450)"/>
    <property type="match status" value="1"/>
</dbReference>
<dbReference type="PRINTS" id="PR00081">
    <property type="entry name" value="GDHRDH"/>
</dbReference>
<dbReference type="AlphaFoldDB" id="A0A6N4SL96"/>
<gene>
    <name evidence="1" type="ORF">TCE0_039r12885</name>
</gene>
<dbReference type="InterPro" id="IPR002347">
    <property type="entry name" value="SDR_fam"/>
</dbReference>
<dbReference type="Gene3D" id="3.40.50.720">
    <property type="entry name" value="NAD(P)-binding Rossmann-like Domain"/>
    <property type="match status" value="1"/>
</dbReference>
<dbReference type="EMBL" id="DF933835">
    <property type="protein sequence ID" value="GAM40494.1"/>
    <property type="molecule type" value="Genomic_DNA"/>
</dbReference>
<protein>
    <submittedName>
        <fullName evidence="1">Short chain dehydrogenase/reductase</fullName>
    </submittedName>
</protein>
<evidence type="ECO:0000313" key="2">
    <source>
        <dbReference type="Proteomes" id="UP000053095"/>
    </source>
</evidence>
<dbReference type="PANTHER" id="PTHR45458">
    <property type="entry name" value="SHORT-CHAIN DEHYDROGENASE/REDUCTASE SDR"/>
    <property type="match status" value="1"/>
</dbReference>
<evidence type="ECO:0000313" key="1">
    <source>
        <dbReference type="EMBL" id="GAM40494.1"/>
    </source>
</evidence>
<dbReference type="GO" id="GO:0016616">
    <property type="term" value="F:oxidoreductase activity, acting on the CH-OH group of donors, NAD or NADP as acceptor"/>
    <property type="evidence" value="ECO:0007669"/>
    <property type="project" value="TreeGrafter"/>
</dbReference>